<dbReference type="Proteomes" id="UP000748531">
    <property type="component" value="Unassembled WGS sequence"/>
</dbReference>
<name>A0A8J4SNI1_9TREM</name>
<reference evidence="1" key="1">
    <citation type="submission" date="2019-05" db="EMBL/GenBank/DDBJ databases">
        <title>Annotation for the trematode Paragonimus heterotremus.</title>
        <authorList>
            <person name="Choi Y.-J."/>
        </authorList>
    </citation>
    <scope>NUCLEOTIDE SEQUENCE</scope>
    <source>
        <strain evidence="1">LC</strain>
    </source>
</reference>
<organism evidence="1 2">
    <name type="scientific">Paragonimus heterotremus</name>
    <dbReference type="NCBI Taxonomy" id="100268"/>
    <lineage>
        <taxon>Eukaryota</taxon>
        <taxon>Metazoa</taxon>
        <taxon>Spiralia</taxon>
        <taxon>Lophotrochozoa</taxon>
        <taxon>Platyhelminthes</taxon>
        <taxon>Trematoda</taxon>
        <taxon>Digenea</taxon>
        <taxon>Plagiorchiida</taxon>
        <taxon>Troglotremata</taxon>
        <taxon>Troglotrematidae</taxon>
        <taxon>Paragonimus</taxon>
    </lineage>
</organism>
<gene>
    <name evidence="1" type="ORF">PHET_04482</name>
</gene>
<comment type="caution">
    <text evidence="1">The sequence shown here is derived from an EMBL/GenBank/DDBJ whole genome shotgun (WGS) entry which is preliminary data.</text>
</comment>
<evidence type="ECO:0000313" key="1">
    <source>
        <dbReference type="EMBL" id="KAF5402348.1"/>
    </source>
</evidence>
<dbReference type="AlphaFoldDB" id="A0A8J4SNI1"/>
<sequence>MEEKLRKILGNMVAVAEKENVIDRFSEHYNLPVNVRQQLKSLLRNEGSHRTVSIFLLSSIMMVHLIVA</sequence>
<keyword evidence="2" id="KW-1185">Reference proteome</keyword>
<dbReference type="EMBL" id="LUCH01001869">
    <property type="protein sequence ID" value="KAF5402348.1"/>
    <property type="molecule type" value="Genomic_DNA"/>
</dbReference>
<accession>A0A8J4SNI1</accession>
<proteinExistence type="predicted"/>
<protein>
    <submittedName>
        <fullName evidence="1">Uncharacterized protein</fullName>
    </submittedName>
</protein>
<evidence type="ECO:0000313" key="2">
    <source>
        <dbReference type="Proteomes" id="UP000748531"/>
    </source>
</evidence>